<keyword evidence="2" id="KW-0808">Transferase</keyword>
<dbReference type="PANTHER" id="PTHR12526:SF600">
    <property type="entry name" value="GLYCOSYL TRANSFERASE GROUP 1"/>
    <property type="match status" value="1"/>
</dbReference>
<evidence type="ECO:0000313" key="2">
    <source>
        <dbReference type="EMBL" id="THF61627.1"/>
    </source>
</evidence>
<dbReference type="InterPro" id="IPR028098">
    <property type="entry name" value="Glyco_trans_4-like_N"/>
</dbReference>
<dbReference type="CDD" id="cd03801">
    <property type="entry name" value="GT4_PimA-like"/>
    <property type="match status" value="1"/>
</dbReference>
<reference evidence="2 3" key="1">
    <citation type="submission" date="2019-04" db="EMBL/GenBank/DDBJ databases">
        <title>Azoarcus rhizosphaerae sp. nov. isolated from rhizosphere of Ficus religiosa.</title>
        <authorList>
            <person name="Lin S.-Y."/>
            <person name="Hameed A."/>
            <person name="Hsu Y.-H."/>
            <person name="Young C.-C."/>
        </authorList>
    </citation>
    <scope>NUCLEOTIDE SEQUENCE [LARGE SCALE GENOMIC DNA]</scope>
    <source>
        <strain evidence="2 3">CC-YHH848</strain>
    </source>
</reference>
<dbReference type="Pfam" id="PF13692">
    <property type="entry name" value="Glyco_trans_1_4"/>
    <property type="match status" value="1"/>
</dbReference>
<dbReference type="OrthoDB" id="9807209at2"/>
<organism evidence="2 3">
    <name type="scientific">Pseudothauera rhizosphaerae</name>
    <dbReference type="NCBI Taxonomy" id="2565932"/>
    <lineage>
        <taxon>Bacteria</taxon>
        <taxon>Pseudomonadati</taxon>
        <taxon>Pseudomonadota</taxon>
        <taxon>Betaproteobacteria</taxon>
        <taxon>Rhodocyclales</taxon>
        <taxon>Zoogloeaceae</taxon>
        <taxon>Pseudothauera</taxon>
    </lineage>
</organism>
<protein>
    <submittedName>
        <fullName evidence="2">TIGR03087 family PEP-CTERM/XrtA system glycosyltransferase</fullName>
    </submittedName>
</protein>
<dbReference type="Pfam" id="PF13439">
    <property type="entry name" value="Glyco_transf_4"/>
    <property type="match status" value="1"/>
</dbReference>
<dbReference type="Gene3D" id="3.40.50.2000">
    <property type="entry name" value="Glycogen Phosphorylase B"/>
    <property type="match status" value="2"/>
</dbReference>
<comment type="caution">
    <text evidence="2">The sequence shown here is derived from an EMBL/GenBank/DDBJ whole genome shotgun (WGS) entry which is preliminary data.</text>
</comment>
<dbReference type="AlphaFoldDB" id="A0A4S4AQQ8"/>
<gene>
    <name evidence="2" type="ORF">E6O51_09240</name>
</gene>
<evidence type="ECO:0000313" key="3">
    <source>
        <dbReference type="Proteomes" id="UP000307956"/>
    </source>
</evidence>
<dbReference type="Proteomes" id="UP000307956">
    <property type="component" value="Unassembled WGS sequence"/>
</dbReference>
<dbReference type="SUPFAM" id="SSF53756">
    <property type="entry name" value="UDP-Glycosyltransferase/glycogen phosphorylase"/>
    <property type="match status" value="1"/>
</dbReference>
<name>A0A4S4AQQ8_9RHOO</name>
<dbReference type="InterPro" id="IPR017521">
    <property type="entry name" value="Sugar_tfrase_PEP-CTERM_Stp1"/>
</dbReference>
<sequence length="404" mass="45351">MKILYVCHRFPFPPKRGGKIRPFNMIRHLSQNHEVTVCSLARSEAEAEEGRGIAPHCARFEMAVVSNPVQTARMVARLPTPVPSSMGFFHSPELARKVDGLLARERFDLVFVHCSSVAQYVEKVAGVPKILDFGDMDSQKWLEYVNYKPFPLKMGYWLEGRKMEREEKRLARRFDLCTATTRAEWETLESYRTGVASDWFPNGVDTEFFKPDGEGYDPDTISFIGRMDYYPNQEAMFRFCDEVWPLLRARRPGMKLLIVGADPIPAVRKLAERPGITVTGSVPDVRPFILRSAAMVAPLAIARGTQNKILEAMAMGVPVVSSSIAAGGVDAVGGEHFLVADSPQEYAEAICSIADQPAERARLAHAGRERMLSHHAWPRSMERLDAIIGRCVEEFHGKRAMPSR</sequence>
<dbReference type="EMBL" id="SSOD01000006">
    <property type="protein sequence ID" value="THF61627.1"/>
    <property type="molecule type" value="Genomic_DNA"/>
</dbReference>
<dbReference type="GO" id="GO:0016757">
    <property type="term" value="F:glycosyltransferase activity"/>
    <property type="evidence" value="ECO:0007669"/>
    <property type="project" value="UniProtKB-ARBA"/>
</dbReference>
<dbReference type="PANTHER" id="PTHR12526">
    <property type="entry name" value="GLYCOSYLTRANSFERASE"/>
    <property type="match status" value="1"/>
</dbReference>
<accession>A0A4S4AQQ8</accession>
<proteinExistence type="predicted"/>
<keyword evidence="3" id="KW-1185">Reference proteome</keyword>
<feature type="domain" description="Glycosyltransferase subfamily 4-like N-terminal" evidence="1">
    <location>
        <begin position="23"/>
        <end position="207"/>
    </location>
</feature>
<evidence type="ECO:0000259" key="1">
    <source>
        <dbReference type="Pfam" id="PF13439"/>
    </source>
</evidence>
<dbReference type="NCBIfam" id="TIGR03087">
    <property type="entry name" value="stp1"/>
    <property type="match status" value="1"/>
</dbReference>
<dbReference type="RefSeq" id="WP_136384701.1">
    <property type="nucleotide sequence ID" value="NZ_SSOD01000006.1"/>
</dbReference>